<reference evidence="2" key="1">
    <citation type="submission" date="2016-06" db="EMBL/GenBank/DDBJ databases">
        <title>Parallel loss of symbiosis genes in relatives of nitrogen-fixing non-legume Parasponia.</title>
        <authorList>
            <person name="Van Velzen R."/>
            <person name="Holmer R."/>
            <person name="Bu F."/>
            <person name="Rutten L."/>
            <person name="Van Zeijl A."/>
            <person name="Liu W."/>
            <person name="Santuari L."/>
            <person name="Cao Q."/>
            <person name="Sharma T."/>
            <person name="Shen D."/>
            <person name="Roswanjaya Y."/>
            <person name="Wardhani T."/>
            <person name="Kalhor M.S."/>
            <person name="Jansen J."/>
            <person name="Van den Hoogen J."/>
            <person name="Gungor B."/>
            <person name="Hartog M."/>
            <person name="Hontelez J."/>
            <person name="Verver J."/>
            <person name="Yang W.-C."/>
            <person name="Schijlen E."/>
            <person name="Repin R."/>
            <person name="Schilthuizen M."/>
            <person name="Schranz E."/>
            <person name="Heidstra R."/>
            <person name="Miyata K."/>
            <person name="Fedorova E."/>
            <person name="Kohlen W."/>
            <person name="Bisseling T."/>
            <person name="Smit S."/>
            <person name="Geurts R."/>
        </authorList>
    </citation>
    <scope>NUCLEOTIDE SEQUENCE [LARGE SCALE GENOMIC DNA]</scope>
    <source>
        <strain evidence="2">cv. WU1-14</strain>
    </source>
</reference>
<organism evidence="1 2">
    <name type="scientific">Parasponia andersonii</name>
    <name type="common">Sponia andersonii</name>
    <dbReference type="NCBI Taxonomy" id="3476"/>
    <lineage>
        <taxon>Eukaryota</taxon>
        <taxon>Viridiplantae</taxon>
        <taxon>Streptophyta</taxon>
        <taxon>Embryophyta</taxon>
        <taxon>Tracheophyta</taxon>
        <taxon>Spermatophyta</taxon>
        <taxon>Magnoliopsida</taxon>
        <taxon>eudicotyledons</taxon>
        <taxon>Gunneridae</taxon>
        <taxon>Pentapetalae</taxon>
        <taxon>rosids</taxon>
        <taxon>fabids</taxon>
        <taxon>Rosales</taxon>
        <taxon>Cannabaceae</taxon>
        <taxon>Parasponia</taxon>
    </lineage>
</organism>
<name>A0A2P5C9A8_PARAD</name>
<evidence type="ECO:0000313" key="2">
    <source>
        <dbReference type="Proteomes" id="UP000237105"/>
    </source>
</evidence>
<dbReference type="Proteomes" id="UP000237105">
    <property type="component" value="Unassembled WGS sequence"/>
</dbReference>
<sequence>MAIFDPDSMRLKYIYLDDPCDDTNPTGPVWSQMDAGIVVGGRISEIGLIGFNGFFRRTGGRQRAATGGRASW</sequence>
<dbReference type="AlphaFoldDB" id="A0A2P5C9A8"/>
<comment type="caution">
    <text evidence="1">The sequence shown here is derived from an EMBL/GenBank/DDBJ whole genome shotgun (WGS) entry which is preliminary data.</text>
</comment>
<proteinExistence type="predicted"/>
<accession>A0A2P5C9A8</accession>
<evidence type="ECO:0000313" key="1">
    <source>
        <dbReference type="EMBL" id="PON57581.1"/>
    </source>
</evidence>
<gene>
    <name evidence="1" type="ORF">PanWU01x14_173010</name>
</gene>
<protein>
    <submittedName>
        <fullName evidence="1">Uncharacterized protein</fullName>
    </submittedName>
</protein>
<dbReference type="EMBL" id="JXTB01000158">
    <property type="protein sequence ID" value="PON57581.1"/>
    <property type="molecule type" value="Genomic_DNA"/>
</dbReference>
<keyword evidence="2" id="KW-1185">Reference proteome</keyword>